<gene>
    <name evidence="2" type="ORF">N7E60_06375</name>
</gene>
<dbReference type="Proteomes" id="UP001164676">
    <property type="component" value="Chromosome"/>
</dbReference>
<dbReference type="InterPro" id="IPR051606">
    <property type="entry name" value="Polyketide_Oxido-like"/>
</dbReference>
<evidence type="ECO:0000313" key="3">
    <source>
        <dbReference type="Proteomes" id="UP001164676"/>
    </source>
</evidence>
<dbReference type="Pfam" id="PF13460">
    <property type="entry name" value="NAD_binding_10"/>
    <property type="match status" value="1"/>
</dbReference>
<accession>A0ABY7LK67</accession>
<dbReference type="EMBL" id="CP114584">
    <property type="protein sequence ID" value="WBA15885.1"/>
    <property type="molecule type" value="Genomic_DNA"/>
</dbReference>
<sequence length="215" mass="22577">MNIIVFGATGDIGSRIVSEALQRGHKVTAVTRNEAAFSKLPDGVKPVAANLSDADKVASVMAGHDLAITALRPPTGEEAQLPVLTQAVVQGAAHHQMRVLIVGGAARLMIPGTDGETVLNTEGFLPASAVEIARACQVQYEQCLASQDVIWSYLSPAAMIAPGTRTGQYTLGTDTLVTDSDGQSRISMEDFAVAMLDEAETPKHLQQAFTVGYGT</sequence>
<feature type="domain" description="NAD(P)-binding" evidence="1">
    <location>
        <begin position="7"/>
        <end position="198"/>
    </location>
</feature>
<dbReference type="Gene3D" id="3.40.50.720">
    <property type="entry name" value="NAD(P)-binding Rossmann-like Domain"/>
    <property type="match status" value="1"/>
</dbReference>
<dbReference type="PANTHER" id="PTHR43355">
    <property type="entry name" value="FLAVIN REDUCTASE (NADPH)"/>
    <property type="match status" value="1"/>
</dbReference>
<reference evidence="2" key="1">
    <citation type="submission" date="2022-09" db="EMBL/GenBank/DDBJ databases">
        <authorList>
            <person name="Li Z.-J."/>
        </authorList>
    </citation>
    <scope>NUCLEOTIDE SEQUENCE</scope>
    <source>
        <strain evidence="2">TGB10</strain>
    </source>
</reference>
<proteinExistence type="predicted"/>
<keyword evidence="3" id="KW-1185">Reference proteome</keyword>
<dbReference type="InterPro" id="IPR016040">
    <property type="entry name" value="NAD(P)-bd_dom"/>
</dbReference>
<organism evidence="2 3">
    <name type="scientific">Salinivibrio proteolyticus</name>
    <dbReference type="NCBI Taxonomy" id="334715"/>
    <lineage>
        <taxon>Bacteria</taxon>
        <taxon>Pseudomonadati</taxon>
        <taxon>Pseudomonadota</taxon>
        <taxon>Gammaproteobacteria</taxon>
        <taxon>Vibrionales</taxon>
        <taxon>Vibrionaceae</taxon>
        <taxon>Salinivibrio</taxon>
    </lineage>
</organism>
<dbReference type="RefSeq" id="WP_096631366.1">
    <property type="nucleotide sequence ID" value="NZ_CP114584.1"/>
</dbReference>
<dbReference type="PANTHER" id="PTHR43355:SF2">
    <property type="entry name" value="FLAVIN REDUCTASE (NADPH)"/>
    <property type="match status" value="1"/>
</dbReference>
<evidence type="ECO:0000259" key="1">
    <source>
        <dbReference type="Pfam" id="PF13460"/>
    </source>
</evidence>
<protein>
    <submittedName>
        <fullName evidence="2">NAD(P)H-binding protein</fullName>
    </submittedName>
</protein>
<name>A0ABY7LK67_9GAMM</name>
<dbReference type="SUPFAM" id="SSF51735">
    <property type="entry name" value="NAD(P)-binding Rossmann-fold domains"/>
    <property type="match status" value="1"/>
</dbReference>
<evidence type="ECO:0000313" key="2">
    <source>
        <dbReference type="EMBL" id="WBA15885.1"/>
    </source>
</evidence>
<dbReference type="InterPro" id="IPR036291">
    <property type="entry name" value="NAD(P)-bd_dom_sf"/>
</dbReference>